<keyword evidence="6" id="KW-1006">Bacterial flagellum protein export</keyword>
<evidence type="ECO:0000256" key="6">
    <source>
        <dbReference type="ARBA" id="ARBA00023225"/>
    </source>
</evidence>
<evidence type="ECO:0000256" key="1">
    <source>
        <dbReference type="ARBA" id="ARBA00003041"/>
    </source>
</evidence>
<evidence type="ECO:0000256" key="4">
    <source>
        <dbReference type="ARBA" id="ARBA00022795"/>
    </source>
</evidence>
<dbReference type="InterPro" id="IPR051472">
    <property type="entry name" value="T3SS_Stator/FliH"/>
</dbReference>
<evidence type="ECO:0000313" key="9">
    <source>
        <dbReference type="EMBL" id="AGA70282.1"/>
    </source>
</evidence>
<accession>L0FAN1</accession>
<dbReference type="Pfam" id="PF02108">
    <property type="entry name" value="FliH"/>
    <property type="match status" value="1"/>
</dbReference>
<keyword evidence="9" id="KW-0282">Flagellum</keyword>
<dbReference type="eggNOG" id="COG1317">
    <property type="taxonomic scope" value="Bacteria"/>
</dbReference>
<dbReference type="GO" id="GO:0044781">
    <property type="term" value="P:bacterial-type flagellum organization"/>
    <property type="evidence" value="ECO:0007669"/>
    <property type="project" value="UniProtKB-KW"/>
</dbReference>
<dbReference type="PANTHER" id="PTHR34982:SF1">
    <property type="entry name" value="FLAGELLAR ASSEMBLY PROTEIN FLIH"/>
    <property type="match status" value="1"/>
</dbReference>
<dbReference type="GO" id="GO:0005829">
    <property type="term" value="C:cytosol"/>
    <property type="evidence" value="ECO:0007669"/>
    <property type="project" value="TreeGrafter"/>
</dbReference>
<keyword evidence="10" id="KW-1185">Reference proteome</keyword>
<evidence type="ECO:0000256" key="3">
    <source>
        <dbReference type="ARBA" id="ARBA00022448"/>
    </source>
</evidence>
<dbReference type="InterPro" id="IPR018035">
    <property type="entry name" value="Flagellar_FliH/T3SS_HrpE"/>
</dbReference>
<keyword evidence="7" id="KW-0175">Coiled coil</keyword>
<dbReference type="AlphaFoldDB" id="L0FAN1"/>
<sequence length="293" mass="33223">MRSYIRARVVKCNAVAVSSPCVVEQTEELQYLGKHLSLLKNQRESFTQQEDFQLQTITRVEEVQEGESAQLQEAQAQAEKIIAEAEMNHAEALLALEKAKKEATTILEKARVEAEDFAKKLHEEVSQEAFQEGHTRGLAQGLEEGRVQGTSEAELIKSEAQKILGLAQKASQEEWGKVDETMLQLALKVAERILRVHIHEHPKRLLQRIRALSLLPEEREGWKLHVSLADYAWLSQSAEDINIPLLEDQTLVAGDCFLECSEGIFDARVEAQLDRCEQLLREELRHDRLAELG</sequence>
<dbReference type="KEGG" id="ddl:Desdi_2870"/>
<keyword evidence="3" id="KW-0813">Transport</keyword>
<evidence type="ECO:0000259" key="8">
    <source>
        <dbReference type="Pfam" id="PF02108"/>
    </source>
</evidence>
<organism evidence="9 10">
    <name type="scientific">Desulfitobacterium dichloroeliminans (strain LMG P-21439 / DCA1)</name>
    <dbReference type="NCBI Taxonomy" id="871963"/>
    <lineage>
        <taxon>Bacteria</taxon>
        <taxon>Bacillati</taxon>
        <taxon>Bacillota</taxon>
        <taxon>Clostridia</taxon>
        <taxon>Eubacteriales</taxon>
        <taxon>Desulfitobacteriaceae</taxon>
        <taxon>Desulfitobacterium</taxon>
    </lineage>
</organism>
<dbReference type="PANTHER" id="PTHR34982">
    <property type="entry name" value="YOP PROTEINS TRANSLOCATION PROTEIN L"/>
    <property type="match status" value="1"/>
</dbReference>
<dbReference type="RefSeq" id="WP_015263245.1">
    <property type="nucleotide sequence ID" value="NC_019903.1"/>
</dbReference>
<keyword evidence="5" id="KW-0653">Protein transport</keyword>
<keyword evidence="4" id="KW-1005">Bacterial flagellum biogenesis</keyword>
<comment type="similarity">
    <text evidence="2">Belongs to the FliH family.</text>
</comment>
<protein>
    <submittedName>
        <fullName evidence="9">Flagellar biosynthesis/type III secretory pathway protein</fullName>
    </submittedName>
</protein>
<proteinExistence type="inferred from homology"/>
<evidence type="ECO:0000256" key="2">
    <source>
        <dbReference type="ARBA" id="ARBA00006602"/>
    </source>
</evidence>
<evidence type="ECO:0000256" key="5">
    <source>
        <dbReference type="ARBA" id="ARBA00022927"/>
    </source>
</evidence>
<dbReference type="STRING" id="871963.Desdi_2870"/>
<evidence type="ECO:0000313" key="10">
    <source>
        <dbReference type="Proteomes" id="UP000010797"/>
    </source>
</evidence>
<keyword evidence="9" id="KW-0966">Cell projection</keyword>
<comment type="function">
    <text evidence="1">Needed for flagellar regrowth and assembly.</text>
</comment>
<dbReference type="EMBL" id="CP003344">
    <property type="protein sequence ID" value="AGA70282.1"/>
    <property type="molecule type" value="Genomic_DNA"/>
</dbReference>
<keyword evidence="9" id="KW-0969">Cilium</keyword>
<dbReference type="HOGENOM" id="CLU_952257_0_0_9"/>
<dbReference type="Proteomes" id="UP000010797">
    <property type="component" value="Chromosome"/>
</dbReference>
<feature type="domain" description="Flagellar assembly protein FliH/Type III secretion system HrpE" evidence="8">
    <location>
        <begin position="163"/>
        <end position="276"/>
    </location>
</feature>
<reference evidence="10" key="1">
    <citation type="submission" date="2012-02" db="EMBL/GenBank/DDBJ databases">
        <title>Complete sequence of Desulfitobacterium dichloroeliminans LMG P-21439.</title>
        <authorList>
            <person name="Lucas S."/>
            <person name="Han J."/>
            <person name="Lapidus A."/>
            <person name="Cheng J.-F."/>
            <person name="Goodwin L."/>
            <person name="Pitluck S."/>
            <person name="Peters L."/>
            <person name="Ovchinnikova G."/>
            <person name="Teshima H."/>
            <person name="Detter J.C."/>
            <person name="Han C."/>
            <person name="Tapia R."/>
            <person name="Land M."/>
            <person name="Hauser L."/>
            <person name="Kyrpides N."/>
            <person name="Ivanova N."/>
            <person name="Pagani I."/>
            <person name="Kruse T."/>
            <person name="de Vos W.M."/>
            <person name="Boon N."/>
            <person name="Smidt H."/>
            <person name="Woyke T."/>
        </authorList>
    </citation>
    <scope>NUCLEOTIDE SEQUENCE [LARGE SCALE GENOMIC DNA]</scope>
    <source>
        <strain evidence="10">LMG P-21439 / DCA1</strain>
    </source>
</reference>
<gene>
    <name evidence="9" type="ordered locus">Desdi_2870</name>
</gene>
<evidence type="ECO:0000256" key="7">
    <source>
        <dbReference type="SAM" id="Coils"/>
    </source>
</evidence>
<dbReference type="GO" id="GO:0015031">
    <property type="term" value="P:protein transport"/>
    <property type="evidence" value="ECO:0007669"/>
    <property type="project" value="UniProtKB-KW"/>
</dbReference>
<dbReference type="OrthoDB" id="9786341at2"/>
<feature type="coiled-coil region" evidence="7">
    <location>
        <begin position="57"/>
        <end position="113"/>
    </location>
</feature>
<name>L0FAN1_DESDL</name>